<sequence length="123" mass="13544">MPSLACFRSFQGVLEDRAHWGMTLFPLSLYDPRSLAPPRIASRDVLVKKHRATKIEPGASYGPLDLPRKRRYAGILFANPPAATHLVLLESGLSTVNNWFVVVLAALAGSHQAPSLDWAEDHT</sequence>
<dbReference type="GeneID" id="63799314"/>
<keyword evidence="2" id="KW-1185">Reference proteome</keyword>
<comment type="caution">
    <text evidence="1">The sequence shown here is derived from an EMBL/GenBank/DDBJ whole genome shotgun (WGS) entry which is preliminary data.</text>
</comment>
<gene>
    <name evidence="1" type="ORF">BHQ10_010100</name>
</gene>
<evidence type="ECO:0000313" key="2">
    <source>
        <dbReference type="Proteomes" id="UP000249363"/>
    </source>
</evidence>
<reference evidence="1 2" key="1">
    <citation type="journal article" date="2017" name="Biotechnol. Biofuels">
        <title>Differential beta-glucosidase expression as a function of carbon source availability in Talaromyces amestolkiae: a genomic and proteomic approach.</title>
        <authorList>
            <person name="de Eugenio L.I."/>
            <person name="Mendez-Liter J.A."/>
            <person name="Nieto-Dominguez M."/>
            <person name="Alonso L."/>
            <person name="Gil-Munoz J."/>
            <person name="Barriuso J."/>
            <person name="Prieto A."/>
            <person name="Martinez M.J."/>
        </authorList>
    </citation>
    <scope>NUCLEOTIDE SEQUENCE [LARGE SCALE GENOMIC DNA]</scope>
    <source>
        <strain evidence="1 2">CIB</strain>
    </source>
</reference>
<accession>A0A364LE46</accession>
<organism evidence="1 2">
    <name type="scientific">Talaromyces amestolkiae</name>
    <dbReference type="NCBI Taxonomy" id="1196081"/>
    <lineage>
        <taxon>Eukaryota</taxon>
        <taxon>Fungi</taxon>
        <taxon>Dikarya</taxon>
        <taxon>Ascomycota</taxon>
        <taxon>Pezizomycotina</taxon>
        <taxon>Eurotiomycetes</taxon>
        <taxon>Eurotiomycetidae</taxon>
        <taxon>Eurotiales</taxon>
        <taxon>Trichocomaceae</taxon>
        <taxon>Talaromyces</taxon>
        <taxon>Talaromyces sect. Talaromyces</taxon>
    </lineage>
</organism>
<proteinExistence type="predicted"/>
<evidence type="ECO:0000313" key="1">
    <source>
        <dbReference type="EMBL" id="RAO74088.1"/>
    </source>
</evidence>
<dbReference type="RefSeq" id="XP_040738602.1">
    <property type="nucleotide sequence ID" value="XM_040872694.1"/>
</dbReference>
<dbReference type="Proteomes" id="UP000249363">
    <property type="component" value="Unassembled WGS sequence"/>
</dbReference>
<dbReference type="AlphaFoldDB" id="A0A364LE46"/>
<name>A0A364LE46_TALAM</name>
<dbReference type="EMBL" id="MIKG01000029">
    <property type="protein sequence ID" value="RAO74088.1"/>
    <property type="molecule type" value="Genomic_DNA"/>
</dbReference>
<protein>
    <submittedName>
        <fullName evidence="1">Uncharacterized protein</fullName>
    </submittedName>
</protein>